<dbReference type="PANTHER" id="PTHR35573:SF1">
    <property type="entry name" value="ML DOMAIN-CONTAINING PROTEIN"/>
    <property type="match status" value="1"/>
</dbReference>
<dbReference type="SUPFAM" id="SSF81296">
    <property type="entry name" value="E set domains"/>
    <property type="match status" value="1"/>
</dbReference>
<accession>A0A0N5ATQ6</accession>
<evidence type="ECO:0000256" key="1">
    <source>
        <dbReference type="SAM" id="SignalP"/>
    </source>
</evidence>
<dbReference type="Proteomes" id="UP000046393">
    <property type="component" value="Unplaced"/>
</dbReference>
<reference evidence="3" key="1">
    <citation type="submission" date="2017-02" db="UniProtKB">
        <authorList>
            <consortium name="WormBaseParasite"/>
        </authorList>
    </citation>
    <scope>IDENTIFICATION</scope>
</reference>
<feature type="chain" id="PRO_5005893428" evidence="1">
    <location>
        <begin position="18"/>
        <end position="169"/>
    </location>
</feature>
<protein>
    <submittedName>
        <fullName evidence="3">ML domain-containing protein</fullName>
    </submittedName>
</protein>
<proteinExistence type="predicted"/>
<evidence type="ECO:0000313" key="3">
    <source>
        <dbReference type="WBParaSite" id="SMUV_0000822301-mRNA-1"/>
    </source>
</evidence>
<dbReference type="PANTHER" id="PTHR35573">
    <property type="entry name" value="PROTEIN CBG22129"/>
    <property type="match status" value="1"/>
</dbReference>
<keyword evidence="2" id="KW-1185">Reference proteome</keyword>
<keyword evidence="1" id="KW-0732">Signal</keyword>
<name>A0A0N5ATQ6_9BILA</name>
<dbReference type="WBParaSite" id="SMUV_0000822301-mRNA-1">
    <property type="protein sequence ID" value="SMUV_0000822301-mRNA-1"/>
    <property type="gene ID" value="SMUV_0000822301"/>
</dbReference>
<dbReference type="AlphaFoldDB" id="A0A0N5ATQ6"/>
<evidence type="ECO:0000313" key="2">
    <source>
        <dbReference type="Proteomes" id="UP000046393"/>
    </source>
</evidence>
<organism evidence="2 3">
    <name type="scientific">Syphacia muris</name>
    <dbReference type="NCBI Taxonomy" id="451379"/>
    <lineage>
        <taxon>Eukaryota</taxon>
        <taxon>Metazoa</taxon>
        <taxon>Ecdysozoa</taxon>
        <taxon>Nematoda</taxon>
        <taxon>Chromadorea</taxon>
        <taxon>Rhabditida</taxon>
        <taxon>Spirurina</taxon>
        <taxon>Oxyuridomorpha</taxon>
        <taxon>Oxyuroidea</taxon>
        <taxon>Oxyuridae</taxon>
        <taxon>Syphacia</taxon>
    </lineage>
</organism>
<sequence>MFASIIVLAILIQASLSCDFPNGTETAVNWWDCGSGGIKIYSITPLDNDGNFQYPIHLAQPMWVEAEIDNTVKDYTSADDLIIDILIWQYSGWANCKWTAVPTFACSNGLTCPIPRGRQTIRVNLDFTVHKQIVSLLKNDAPYQLQYKVTDKSTGRYGCATFQVRAYTK</sequence>
<feature type="signal peptide" evidence="1">
    <location>
        <begin position="1"/>
        <end position="17"/>
    </location>
</feature>
<dbReference type="Gene3D" id="2.60.40.770">
    <property type="match status" value="1"/>
</dbReference>
<dbReference type="InterPro" id="IPR014756">
    <property type="entry name" value="Ig_E-set"/>
</dbReference>